<feature type="transmembrane region" description="Helical" evidence="2">
    <location>
        <begin position="413"/>
        <end position="435"/>
    </location>
</feature>
<feature type="transmembrane region" description="Helical" evidence="2">
    <location>
        <begin position="614"/>
        <end position="631"/>
    </location>
</feature>
<dbReference type="EMBL" id="CAUYUJ010003285">
    <property type="protein sequence ID" value="CAK0804640.1"/>
    <property type="molecule type" value="Genomic_DNA"/>
</dbReference>
<feature type="non-terminal residue" evidence="4">
    <location>
        <position position="948"/>
    </location>
</feature>
<name>A0ABN9QI22_9DINO</name>
<gene>
    <name evidence="4" type="ORF">PCOR1329_LOCUS11374</name>
</gene>
<keyword evidence="2" id="KW-1133">Transmembrane helix</keyword>
<protein>
    <recommendedName>
        <fullName evidence="6">Chitin synthase</fullName>
    </recommendedName>
</protein>
<evidence type="ECO:0000313" key="4">
    <source>
        <dbReference type="EMBL" id="CAK0804640.1"/>
    </source>
</evidence>
<keyword evidence="3" id="KW-0732">Signal</keyword>
<proteinExistence type="predicted"/>
<evidence type="ECO:0000256" key="2">
    <source>
        <dbReference type="SAM" id="Phobius"/>
    </source>
</evidence>
<feature type="signal peptide" evidence="3">
    <location>
        <begin position="1"/>
        <end position="19"/>
    </location>
</feature>
<dbReference type="Proteomes" id="UP001189429">
    <property type="component" value="Unassembled WGS sequence"/>
</dbReference>
<accession>A0ABN9QI22</accession>
<feature type="transmembrane region" description="Helical" evidence="2">
    <location>
        <begin position="280"/>
        <end position="301"/>
    </location>
</feature>
<evidence type="ECO:0000256" key="1">
    <source>
        <dbReference type="SAM" id="MobiDB-lite"/>
    </source>
</evidence>
<feature type="transmembrane region" description="Helical" evidence="2">
    <location>
        <begin position="559"/>
        <end position="578"/>
    </location>
</feature>
<feature type="transmembrane region" description="Helical" evidence="2">
    <location>
        <begin position="388"/>
        <end position="407"/>
    </location>
</feature>
<evidence type="ECO:0000313" key="5">
    <source>
        <dbReference type="Proteomes" id="UP001189429"/>
    </source>
</evidence>
<feature type="transmembrane region" description="Helical" evidence="2">
    <location>
        <begin position="643"/>
        <end position="663"/>
    </location>
</feature>
<feature type="chain" id="PRO_5045117189" description="Chitin synthase" evidence="3">
    <location>
        <begin position="20"/>
        <end position="948"/>
    </location>
</feature>
<evidence type="ECO:0000256" key="3">
    <source>
        <dbReference type="SAM" id="SignalP"/>
    </source>
</evidence>
<evidence type="ECO:0008006" key="6">
    <source>
        <dbReference type="Google" id="ProtNLM"/>
    </source>
</evidence>
<comment type="caution">
    <text evidence="4">The sequence shown here is derived from an EMBL/GenBank/DDBJ whole genome shotgun (WGS) entry which is preliminary data.</text>
</comment>
<keyword evidence="5" id="KW-1185">Reference proteome</keyword>
<keyword evidence="2" id="KW-0812">Transmembrane</keyword>
<sequence>MSAAAAALLLLLLLDTGLIHPVVVGAQAAGGLGEAPGPGLLGRAVGRWDPRGRLPVWRALAARGGGAPGRRGVLGRRLGRRLPGLRARVPDRRRLRPGRGGQPPGRTGRGRAVPQGGCEVHLQDAGERGRLRPRPEAGGQPGGGGLRLPPPLAGLPAAAPRARGLHDLQPPDVHLPRGGPGDRDRGELLRVGHEGCLLRRRPSPQGLLGGLGVRRREDSREVEHRDRVGCHAHLFTSDLCLLGDEQMAAVPHAPDDLQARAAVQARRVPAPARRRRRPGLPAAFTVILGLFLVVVYAASLAQWWQYVNMALDDSEARQAWCGVYINSNGTKTAGFQAHRRCSALNSEYEPWWTEAEFSGYRSCDVWDCSAGPVTPPRYAPGVQSIGSLFWRVLLAGLVLAICLWPFVTGLVFSFLSVAGQCVAFLLLVLSVQFRVYTPLTGQRLLGTFEIDEVEWYYFVGISLMLTYLAIPLHNHTGSFWHQYYRRTLRLNFLEGGQDRSLAEVQKSPWCPMLLLTATVNDYKSVGDRSKANTEEISFSALHTGSYKMGYYATPAWRKLAHVTAITAAACLDTITISMTKRTRYRFWSEMLNLSWGDYIAFTEGPWWYRRLPCLLLYIVYQTLLTVGFQLSRSEMSCGFSYSCLVAAMMLAVTVLFLSFFTFARGLGFLAHDQLLRRFHQVTRYYYLGGRSAVPDGVRGAPGLVYVTDGGVSDCTGIVQLMRRRRRHILLVLAAADPFDELGVLRTAMDVAVSEKIGNFYDLSDERRHVKILLEEYRSREDWTYLELGIRYGWRFEGSGALGRLVVVKNRLPRTGRHEQQVCRPLLTEERICGEADTDDDALSSDDPLSKMREVDLGGLGCCDCCHTHSANCGGKFPHLGFTGYLWLTPTLFTASAASGTPSPRTGSRRSGRGCGSPGAGLAEAGQATSRGELPRLNAGIGEPSRRGC</sequence>
<feature type="compositionally biased region" description="Basic and acidic residues" evidence="1">
    <location>
        <begin position="121"/>
        <end position="135"/>
    </location>
</feature>
<keyword evidence="2" id="KW-0472">Membrane</keyword>
<reference evidence="4" key="1">
    <citation type="submission" date="2023-10" db="EMBL/GenBank/DDBJ databases">
        <authorList>
            <person name="Chen Y."/>
            <person name="Shah S."/>
            <person name="Dougan E. K."/>
            <person name="Thang M."/>
            <person name="Chan C."/>
        </authorList>
    </citation>
    <scope>NUCLEOTIDE SEQUENCE [LARGE SCALE GENOMIC DNA]</scope>
</reference>
<feature type="region of interest" description="Disordered" evidence="1">
    <location>
        <begin position="896"/>
        <end position="948"/>
    </location>
</feature>
<feature type="region of interest" description="Disordered" evidence="1">
    <location>
        <begin position="83"/>
        <end position="186"/>
    </location>
</feature>
<feature type="transmembrane region" description="Helical" evidence="2">
    <location>
        <begin position="455"/>
        <end position="473"/>
    </location>
</feature>
<organism evidence="4 5">
    <name type="scientific">Prorocentrum cordatum</name>
    <dbReference type="NCBI Taxonomy" id="2364126"/>
    <lineage>
        <taxon>Eukaryota</taxon>
        <taxon>Sar</taxon>
        <taxon>Alveolata</taxon>
        <taxon>Dinophyceae</taxon>
        <taxon>Prorocentrales</taxon>
        <taxon>Prorocentraceae</taxon>
        <taxon>Prorocentrum</taxon>
    </lineage>
</organism>